<gene>
    <name evidence="2 4" type="ORF">P152DRAFT_484413</name>
</gene>
<reference evidence="4" key="2">
    <citation type="submission" date="2020-04" db="EMBL/GenBank/DDBJ databases">
        <authorList>
            <consortium name="NCBI Genome Project"/>
        </authorList>
    </citation>
    <scope>NUCLEOTIDE SEQUENCE</scope>
    <source>
        <strain evidence="4">CBS 781.70</strain>
    </source>
</reference>
<accession>A0A6G1FVS4</accession>
<feature type="transmembrane region" description="Helical" evidence="1">
    <location>
        <begin position="21"/>
        <end position="40"/>
    </location>
</feature>
<reference evidence="4" key="3">
    <citation type="submission" date="2025-04" db="UniProtKB">
        <authorList>
            <consortium name="RefSeq"/>
        </authorList>
    </citation>
    <scope>IDENTIFICATION</scope>
    <source>
        <strain evidence="4">CBS 781.70</strain>
    </source>
</reference>
<sequence>MPCCNPTITNPPTWVCHRSRSSSVVVIRNCIVILFGFLAVPRPASRRWLLPLRPHPVHWVPSVDQGRPCHRPDLQDFAHPQRLEQRHSPPNPDFSHIPLFSRLSSPRLRWSPVDPLSQRTKKSRYDAHLCRWSVRGYASLTTATDITGRGTGCEVEEVDVPGASSGSIPIQIYHPRSLSGLGAPYRRAILYFPALPYDVLSVPGLTNDIDARDAALLCEQTGIPVIQIKYRLNSVDRYPRPIHDVFAAFDWVSQNLEQLSKRSHLRSDEDSDEFSNGDRKWRNSSLRLATYGRLVGAQLATTLGLIECRMTSGTPSIVATAVDDAVVDWTFPQSDISYFANDSSIPAGANSGFDITDDDLNRQWDELLSLESGSLVDEVGGAVIQEPQVTRKRRKKRKLPSWENFPNGGPLSTSTLLDLRDQLFRRPSQTLDPFASPLFFFRSSGIAIPEPGTVITSTSSDPTVPFGDPSTALPYHNRKSHMVYPPTGSGLRLPDFSITASGTSPLRDQAEELAKLLRRSVTRSEVKRMKTGRGLVDDVLDDGTILNHAVMKAEKRVLLDVRERPQGLGRDETLLVEKAAWLKNVLTAA</sequence>
<organism evidence="2">
    <name type="scientific">Eremomyces bilateralis CBS 781.70</name>
    <dbReference type="NCBI Taxonomy" id="1392243"/>
    <lineage>
        <taxon>Eukaryota</taxon>
        <taxon>Fungi</taxon>
        <taxon>Dikarya</taxon>
        <taxon>Ascomycota</taxon>
        <taxon>Pezizomycotina</taxon>
        <taxon>Dothideomycetes</taxon>
        <taxon>Dothideomycetes incertae sedis</taxon>
        <taxon>Eremomycetales</taxon>
        <taxon>Eremomycetaceae</taxon>
        <taxon>Eremomyces</taxon>
    </lineage>
</organism>
<keyword evidence="3" id="KW-1185">Reference proteome</keyword>
<dbReference type="Gene3D" id="3.40.50.1820">
    <property type="entry name" value="alpha/beta hydrolase"/>
    <property type="match status" value="1"/>
</dbReference>
<dbReference type="InterPro" id="IPR029058">
    <property type="entry name" value="AB_hydrolase_fold"/>
</dbReference>
<evidence type="ECO:0000256" key="1">
    <source>
        <dbReference type="SAM" id="Phobius"/>
    </source>
</evidence>
<dbReference type="Proteomes" id="UP000504638">
    <property type="component" value="Unplaced"/>
</dbReference>
<evidence type="ECO:0000313" key="2">
    <source>
        <dbReference type="EMBL" id="KAF1809806.1"/>
    </source>
</evidence>
<dbReference type="OrthoDB" id="5396420at2759"/>
<keyword evidence="1" id="KW-0812">Transmembrane</keyword>
<dbReference type="EMBL" id="ML975170">
    <property type="protein sequence ID" value="KAF1809806.1"/>
    <property type="molecule type" value="Genomic_DNA"/>
</dbReference>
<keyword evidence="1" id="KW-0472">Membrane</keyword>
<dbReference type="GeneID" id="54422576"/>
<evidence type="ECO:0000313" key="3">
    <source>
        <dbReference type="Proteomes" id="UP000504638"/>
    </source>
</evidence>
<dbReference type="RefSeq" id="XP_033531437.1">
    <property type="nucleotide sequence ID" value="XM_033682006.1"/>
</dbReference>
<evidence type="ECO:0008006" key="5">
    <source>
        <dbReference type="Google" id="ProtNLM"/>
    </source>
</evidence>
<proteinExistence type="predicted"/>
<reference evidence="2 4" key="1">
    <citation type="submission" date="2020-01" db="EMBL/GenBank/DDBJ databases">
        <authorList>
            <consortium name="DOE Joint Genome Institute"/>
            <person name="Haridas S."/>
            <person name="Albert R."/>
            <person name="Binder M."/>
            <person name="Bloem J."/>
            <person name="Labutti K."/>
            <person name="Salamov A."/>
            <person name="Andreopoulos B."/>
            <person name="Baker S.E."/>
            <person name="Barry K."/>
            <person name="Bills G."/>
            <person name="Bluhm B.H."/>
            <person name="Cannon C."/>
            <person name="Castanera R."/>
            <person name="Culley D.E."/>
            <person name="Daum C."/>
            <person name="Ezra D."/>
            <person name="Gonzalez J.B."/>
            <person name="Henrissat B."/>
            <person name="Kuo A."/>
            <person name="Liang C."/>
            <person name="Lipzen A."/>
            <person name="Lutzoni F."/>
            <person name="Magnuson J."/>
            <person name="Mondo S."/>
            <person name="Nolan M."/>
            <person name="Ohm R."/>
            <person name="Pangilinan J."/>
            <person name="Park H.-J."/>
            <person name="Ramirez L."/>
            <person name="Alfaro M."/>
            <person name="Sun H."/>
            <person name="Tritt A."/>
            <person name="Yoshinaga Y."/>
            <person name="Zwiers L.-H."/>
            <person name="Turgeon B.G."/>
            <person name="Goodwin S.B."/>
            <person name="Spatafora J.W."/>
            <person name="Crous P.W."/>
            <person name="Grigoriev I.V."/>
        </authorList>
    </citation>
    <scope>NUCLEOTIDE SEQUENCE</scope>
    <source>
        <strain evidence="2 4">CBS 781.70</strain>
    </source>
</reference>
<evidence type="ECO:0000313" key="4">
    <source>
        <dbReference type="RefSeq" id="XP_033531437.1"/>
    </source>
</evidence>
<keyword evidence="1" id="KW-1133">Transmembrane helix</keyword>
<name>A0A6G1FVS4_9PEZI</name>
<dbReference type="AlphaFoldDB" id="A0A6G1FVS4"/>
<protein>
    <recommendedName>
        <fullName evidence="5">Alpha/beta-hydrolase</fullName>
    </recommendedName>
</protein>
<dbReference type="SUPFAM" id="SSF53474">
    <property type="entry name" value="alpha/beta-Hydrolases"/>
    <property type="match status" value="1"/>
</dbReference>